<dbReference type="PANTHER" id="PTHR43752:SF2">
    <property type="entry name" value="BNR_ASP-BOX REPEAT FAMILY PROTEIN"/>
    <property type="match status" value="1"/>
</dbReference>
<dbReference type="Proteomes" id="UP000485562">
    <property type="component" value="Unassembled WGS sequence"/>
</dbReference>
<gene>
    <name evidence="2" type="ORF">BWX89_01250</name>
</gene>
<name>A0A1V6C6W2_UNCT6</name>
<feature type="domain" description="Sialidase" evidence="1">
    <location>
        <begin position="125"/>
        <end position="321"/>
    </location>
</feature>
<dbReference type="CDD" id="cd15482">
    <property type="entry name" value="Sialidase_non-viral"/>
    <property type="match status" value="1"/>
</dbReference>
<dbReference type="EMBL" id="MWDQ01000118">
    <property type="protein sequence ID" value="OQB72663.1"/>
    <property type="molecule type" value="Genomic_DNA"/>
</dbReference>
<protein>
    <submittedName>
        <fullName evidence="2">BNR/Asp-box repeat protein</fullName>
    </submittedName>
</protein>
<dbReference type="InterPro" id="IPR036278">
    <property type="entry name" value="Sialidase_sf"/>
</dbReference>
<evidence type="ECO:0000313" key="2">
    <source>
        <dbReference type="EMBL" id="OQB72663.1"/>
    </source>
</evidence>
<proteinExistence type="predicted"/>
<comment type="caution">
    <text evidence="2">The sequence shown here is derived from an EMBL/GenBank/DDBJ whole genome shotgun (WGS) entry which is preliminary data.</text>
</comment>
<dbReference type="SUPFAM" id="SSF50939">
    <property type="entry name" value="Sialidases"/>
    <property type="match status" value="1"/>
</dbReference>
<accession>A0A1V6C6W2</accession>
<dbReference type="PANTHER" id="PTHR43752">
    <property type="entry name" value="BNR/ASP-BOX REPEAT FAMILY PROTEIN"/>
    <property type="match status" value="1"/>
</dbReference>
<evidence type="ECO:0000259" key="1">
    <source>
        <dbReference type="Pfam" id="PF13088"/>
    </source>
</evidence>
<reference evidence="2" key="1">
    <citation type="submission" date="2017-02" db="EMBL/GenBank/DDBJ databases">
        <title>Delving into the versatile metabolic prowess of the omnipresent phylum Bacteroidetes.</title>
        <authorList>
            <person name="Nobu M.K."/>
            <person name="Mei R."/>
            <person name="Narihiro T."/>
            <person name="Kuroda K."/>
            <person name="Liu W.-T."/>
        </authorList>
    </citation>
    <scope>NUCLEOTIDE SEQUENCE</scope>
    <source>
        <strain evidence="2">ADurb.Bin131</strain>
    </source>
</reference>
<organism evidence="2">
    <name type="scientific">candidate division TA06 bacterium ADurb.Bin131</name>
    <dbReference type="NCBI Taxonomy" id="1852827"/>
    <lineage>
        <taxon>Bacteria</taxon>
        <taxon>Bacteria division TA06</taxon>
    </lineage>
</organism>
<dbReference type="InterPro" id="IPR011040">
    <property type="entry name" value="Sialidase"/>
</dbReference>
<dbReference type="Pfam" id="PF13088">
    <property type="entry name" value="BNR_2"/>
    <property type="match status" value="1"/>
</dbReference>
<dbReference type="AlphaFoldDB" id="A0A1V6C6W2"/>
<sequence>MVEKIKAENFAVYRKENEFSAWPRNCGVYKYKNDEIIVGFLTRTCYYKTREEVAHGYSPADCSSRIVQMRSKDGGKTWDEPKKIIPSMNLGYSTLEQVSFLEPKEFDFKNPDFMFIAIKNQVFFSQDRGHNIYGPCRLPTFGYDTIWPRPDYVIRDDGALILFGTVNCSDGKEGKPVAIISKNKGISWELFSYISYEKNDYMQIMPSGVILPSGKIICAVRCQRYRHSYSFWAECYVSEDMGRTWNFLSRINDIGSPCHLLLLEDGRVLASYGYRSRPFGIRISVSEDEGKTWKNEFILRDDGGSWDLGYPVSVQLDSGEIFTVYYFNNKNDKIWQDGGVRHIAASVYSL</sequence>
<dbReference type="Gene3D" id="2.120.10.10">
    <property type="match status" value="1"/>
</dbReference>